<dbReference type="AlphaFoldDB" id="A0A239L5A9"/>
<accession>A0A239L5A9</accession>
<dbReference type="Proteomes" id="UP000198432">
    <property type="component" value="Unassembled WGS sequence"/>
</dbReference>
<organism evidence="1 2">
    <name type="scientific">Pontibacter ummariensis</name>
    <dbReference type="NCBI Taxonomy" id="1610492"/>
    <lineage>
        <taxon>Bacteria</taxon>
        <taxon>Pseudomonadati</taxon>
        <taxon>Bacteroidota</taxon>
        <taxon>Cytophagia</taxon>
        <taxon>Cytophagales</taxon>
        <taxon>Hymenobacteraceae</taxon>
        <taxon>Pontibacter</taxon>
    </lineage>
</organism>
<keyword evidence="2" id="KW-1185">Reference proteome</keyword>
<evidence type="ECO:0000313" key="1">
    <source>
        <dbReference type="EMBL" id="SNT25807.1"/>
    </source>
</evidence>
<sequence>MLAYVAVQKKLLILIDTLWKKDEAWEEGKYPVPQPDPKEDIPHLSARSSLSGKGKIRKVQLKSLTFKTVPLFT</sequence>
<name>A0A239L5A9_9BACT</name>
<protein>
    <submittedName>
        <fullName evidence="1">Uncharacterized protein</fullName>
    </submittedName>
</protein>
<proteinExistence type="predicted"/>
<evidence type="ECO:0000313" key="2">
    <source>
        <dbReference type="Proteomes" id="UP000198432"/>
    </source>
</evidence>
<reference evidence="2" key="1">
    <citation type="submission" date="2017-06" db="EMBL/GenBank/DDBJ databases">
        <authorList>
            <person name="Varghese N."/>
            <person name="Submissions S."/>
        </authorList>
    </citation>
    <scope>NUCLEOTIDE SEQUENCE [LARGE SCALE GENOMIC DNA]</scope>
    <source>
        <strain evidence="2">NKM1</strain>
    </source>
</reference>
<dbReference type="EMBL" id="FZOQ01000036">
    <property type="protein sequence ID" value="SNT25807.1"/>
    <property type="molecule type" value="Genomic_DNA"/>
</dbReference>
<gene>
    <name evidence="1" type="ORF">SAMN06296052_13625</name>
</gene>